<protein>
    <submittedName>
        <fullName evidence="6">Transcriptional regulator, IclR family</fullName>
    </submittedName>
</protein>
<evidence type="ECO:0000313" key="6">
    <source>
        <dbReference type="EMBL" id="EPX83589.1"/>
    </source>
</evidence>
<dbReference type="AlphaFoldDB" id="S9SBK9"/>
<dbReference type="eggNOG" id="COG1414">
    <property type="taxonomic scope" value="Bacteria"/>
</dbReference>
<dbReference type="CDD" id="cd00090">
    <property type="entry name" value="HTH_ARSR"/>
    <property type="match status" value="1"/>
</dbReference>
<proteinExistence type="predicted"/>
<dbReference type="HOGENOM" id="CLU_062618_4_2_5"/>
<dbReference type="InterPro" id="IPR011991">
    <property type="entry name" value="ArsR-like_HTH"/>
</dbReference>
<evidence type="ECO:0000313" key="7">
    <source>
        <dbReference type="Proteomes" id="UP000015347"/>
    </source>
</evidence>
<dbReference type="PANTHER" id="PTHR30136">
    <property type="entry name" value="HELIX-TURN-HELIX TRANSCRIPTIONAL REGULATOR, ICLR FAMILY"/>
    <property type="match status" value="1"/>
</dbReference>
<dbReference type="SUPFAM" id="SSF46785">
    <property type="entry name" value="Winged helix' DNA-binding domain"/>
    <property type="match status" value="1"/>
</dbReference>
<dbReference type="PROSITE" id="PS51077">
    <property type="entry name" value="HTH_ICLR"/>
    <property type="match status" value="1"/>
</dbReference>
<reference evidence="7" key="1">
    <citation type="journal article" date="2014" name="Stand. Genomic Sci.">
        <title>Genome sequence of the exopolysaccharide-producing Salipiger mucosus type strain (DSM 16094(T)), a moderately halophilic member of the Roseobacter clade.</title>
        <authorList>
            <person name="Riedel T."/>
            <person name="Spring S."/>
            <person name="Fiebig A."/>
            <person name="Petersen J."/>
            <person name="Kyrpides N.C."/>
            <person name="Goker M."/>
            <person name="Klenk H.P."/>
        </authorList>
    </citation>
    <scope>NUCLEOTIDE SEQUENCE [LARGE SCALE GENOMIC DNA]</scope>
    <source>
        <strain evidence="7">DSM 16094</strain>
    </source>
</reference>
<dbReference type="PANTHER" id="PTHR30136:SF24">
    <property type="entry name" value="HTH-TYPE TRANSCRIPTIONAL REPRESSOR ALLR"/>
    <property type="match status" value="1"/>
</dbReference>
<dbReference type="Gene3D" id="1.10.10.10">
    <property type="entry name" value="Winged helix-like DNA-binding domain superfamily/Winged helix DNA-binding domain"/>
    <property type="match status" value="1"/>
</dbReference>
<keyword evidence="1" id="KW-0805">Transcription regulation</keyword>
<evidence type="ECO:0000256" key="3">
    <source>
        <dbReference type="ARBA" id="ARBA00023163"/>
    </source>
</evidence>
<dbReference type="SMART" id="SM00346">
    <property type="entry name" value="HTH_ICLR"/>
    <property type="match status" value="1"/>
</dbReference>
<evidence type="ECO:0000259" key="5">
    <source>
        <dbReference type="PROSITE" id="PS51078"/>
    </source>
</evidence>
<dbReference type="InterPro" id="IPR014757">
    <property type="entry name" value="Tscrpt_reg_IclR_C"/>
</dbReference>
<organism evidence="6 7">
    <name type="scientific">Salipiger mucosus DSM 16094</name>
    <dbReference type="NCBI Taxonomy" id="1123237"/>
    <lineage>
        <taxon>Bacteria</taxon>
        <taxon>Pseudomonadati</taxon>
        <taxon>Pseudomonadota</taxon>
        <taxon>Alphaproteobacteria</taxon>
        <taxon>Rhodobacterales</taxon>
        <taxon>Roseobacteraceae</taxon>
        <taxon>Salipiger</taxon>
    </lineage>
</organism>
<dbReference type="STRING" id="1123237.Salmuc_02197"/>
<accession>S9SBK9</accession>
<evidence type="ECO:0000259" key="4">
    <source>
        <dbReference type="PROSITE" id="PS51077"/>
    </source>
</evidence>
<keyword evidence="3" id="KW-0804">Transcription</keyword>
<sequence length="261" mass="28822">MTENQINPSTKRQVPAVSRALAILRFLARSPEPVGVNPMARELDLVPSTCLHILRVLQDEGLVDFDSNTKRYMIGIGILPLARSALQRNAFSSLIQPRLSKLSETFGVTSIATQLAEPNQMIVVALSQSNLPFRLQVDLGSRFPTLISATGRLFAAFNVSDETTLRQRFDKLVWDHPPAFETWLDEVREARERGYSVDQGTYISGVTVVAVPVFGIGGMMSRSIVAIGISERLQDTEIPKLAKAMQSVRDEIQDLQIETGG</sequence>
<feature type="domain" description="IclR-ED" evidence="5">
    <location>
        <begin position="77"/>
        <end position="261"/>
    </location>
</feature>
<dbReference type="GO" id="GO:0045892">
    <property type="term" value="P:negative regulation of DNA-templated transcription"/>
    <property type="evidence" value="ECO:0007669"/>
    <property type="project" value="TreeGrafter"/>
</dbReference>
<dbReference type="SUPFAM" id="SSF55781">
    <property type="entry name" value="GAF domain-like"/>
    <property type="match status" value="1"/>
</dbReference>
<dbReference type="PROSITE" id="PS51078">
    <property type="entry name" value="ICLR_ED"/>
    <property type="match status" value="1"/>
</dbReference>
<comment type="caution">
    <text evidence="6">The sequence shown here is derived from an EMBL/GenBank/DDBJ whole genome shotgun (WGS) entry which is preliminary data.</text>
</comment>
<dbReference type="GO" id="GO:0003677">
    <property type="term" value="F:DNA binding"/>
    <property type="evidence" value="ECO:0007669"/>
    <property type="project" value="UniProtKB-KW"/>
</dbReference>
<dbReference type="Pfam" id="PF09339">
    <property type="entry name" value="HTH_IclR"/>
    <property type="match status" value="1"/>
</dbReference>
<dbReference type="EMBL" id="APVH01000015">
    <property type="protein sequence ID" value="EPX83589.1"/>
    <property type="molecule type" value="Genomic_DNA"/>
</dbReference>
<dbReference type="InterPro" id="IPR005471">
    <property type="entry name" value="Tscrpt_reg_IclR_N"/>
</dbReference>
<dbReference type="InterPro" id="IPR036388">
    <property type="entry name" value="WH-like_DNA-bd_sf"/>
</dbReference>
<dbReference type="InterPro" id="IPR029016">
    <property type="entry name" value="GAF-like_dom_sf"/>
</dbReference>
<keyword evidence="7" id="KW-1185">Reference proteome</keyword>
<dbReference type="InterPro" id="IPR036390">
    <property type="entry name" value="WH_DNA-bd_sf"/>
</dbReference>
<evidence type="ECO:0000256" key="2">
    <source>
        <dbReference type="ARBA" id="ARBA00023125"/>
    </source>
</evidence>
<dbReference type="OrthoDB" id="6057486at2"/>
<dbReference type="Pfam" id="PF01614">
    <property type="entry name" value="IclR_C"/>
    <property type="match status" value="1"/>
</dbReference>
<dbReference type="Gene3D" id="3.30.450.40">
    <property type="match status" value="1"/>
</dbReference>
<keyword evidence="2" id="KW-0238">DNA-binding</keyword>
<dbReference type="Proteomes" id="UP000015347">
    <property type="component" value="Unassembled WGS sequence"/>
</dbReference>
<feature type="domain" description="HTH iclR-type" evidence="4">
    <location>
        <begin position="14"/>
        <end position="76"/>
    </location>
</feature>
<name>S9SBK9_9RHOB</name>
<dbReference type="InterPro" id="IPR050707">
    <property type="entry name" value="HTH_MetabolicPath_Reg"/>
</dbReference>
<dbReference type="RefSeq" id="WP_021120128.1">
    <property type="nucleotide sequence ID" value="NZ_KE557274.1"/>
</dbReference>
<gene>
    <name evidence="6" type="ORF">Salmuc_02197</name>
</gene>
<evidence type="ECO:0000256" key="1">
    <source>
        <dbReference type="ARBA" id="ARBA00023015"/>
    </source>
</evidence>
<dbReference type="GO" id="GO:0003700">
    <property type="term" value="F:DNA-binding transcription factor activity"/>
    <property type="evidence" value="ECO:0007669"/>
    <property type="project" value="TreeGrafter"/>
</dbReference>